<sequence length="282" mass="31344">MHMTLSPTCMANRPHVHEAQIGFPPGPRRAKLPTGNFATARLQRVRFPASPTTISWLSLQWLVVCLPPVPSCRSRVGLAFSLTLVSVAVHTERPVVISGPSGVGKGTLYQKLLDAYPETFATTVSHTTRKPRPGEVEGTAYYFVSRDKFESLIAEGTFLEFAEFNGNLYGTSKQTVMDQTLKGSIVLLDIEMEGVKQLQAEQSKTDSQINARVVFIKPPSLEALEARLRGRGTEDEESIQRRLAQVLAELEYAETGVHDKIIINDDLDRAFQELEGFIFERP</sequence>
<evidence type="ECO:0000313" key="2">
    <source>
        <dbReference type="Proteomes" id="UP000724584"/>
    </source>
</evidence>
<keyword evidence="1" id="KW-0418">Kinase</keyword>
<name>A0ACB7P4G1_9PEZI</name>
<protein>
    <submittedName>
        <fullName evidence="1">Guanylate kinase</fullName>
    </submittedName>
</protein>
<reference evidence="1 2" key="1">
    <citation type="journal article" date="2021" name="Nat. Commun.">
        <title>Genetic determinants of endophytism in the Arabidopsis root mycobiome.</title>
        <authorList>
            <person name="Mesny F."/>
            <person name="Miyauchi S."/>
            <person name="Thiergart T."/>
            <person name="Pickel B."/>
            <person name="Atanasova L."/>
            <person name="Karlsson M."/>
            <person name="Huettel B."/>
            <person name="Barry K.W."/>
            <person name="Haridas S."/>
            <person name="Chen C."/>
            <person name="Bauer D."/>
            <person name="Andreopoulos W."/>
            <person name="Pangilinan J."/>
            <person name="LaButti K."/>
            <person name="Riley R."/>
            <person name="Lipzen A."/>
            <person name="Clum A."/>
            <person name="Drula E."/>
            <person name="Henrissat B."/>
            <person name="Kohler A."/>
            <person name="Grigoriev I.V."/>
            <person name="Martin F.M."/>
            <person name="Hacquard S."/>
        </authorList>
    </citation>
    <scope>NUCLEOTIDE SEQUENCE [LARGE SCALE GENOMIC DNA]</scope>
    <source>
        <strain evidence="1 2">MPI-SDFR-AT-0079</strain>
    </source>
</reference>
<proteinExistence type="predicted"/>
<organism evidence="1 2">
    <name type="scientific">Chaetomium tenue</name>
    <dbReference type="NCBI Taxonomy" id="1854479"/>
    <lineage>
        <taxon>Eukaryota</taxon>
        <taxon>Fungi</taxon>
        <taxon>Dikarya</taxon>
        <taxon>Ascomycota</taxon>
        <taxon>Pezizomycotina</taxon>
        <taxon>Sordariomycetes</taxon>
        <taxon>Sordariomycetidae</taxon>
        <taxon>Sordariales</taxon>
        <taxon>Chaetomiaceae</taxon>
        <taxon>Chaetomium</taxon>
    </lineage>
</organism>
<keyword evidence="1" id="KW-0808">Transferase</keyword>
<gene>
    <name evidence="1" type="ORF">F5144DRAFT_580308</name>
</gene>
<evidence type="ECO:0000313" key="1">
    <source>
        <dbReference type="EMBL" id="KAH6628845.1"/>
    </source>
</evidence>
<dbReference type="EMBL" id="JAGIZQ010000005">
    <property type="protein sequence ID" value="KAH6628845.1"/>
    <property type="molecule type" value="Genomic_DNA"/>
</dbReference>
<comment type="caution">
    <text evidence="1">The sequence shown here is derived from an EMBL/GenBank/DDBJ whole genome shotgun (WGS) entry which is preliminary data.</text>
</comment>
<dbReference type="Proteomes" id="UP000724584">
    <property type="component" value="Unassembled WGS sequence"/>
</dbReference>
<keyword evidence="2" id="KW-1185">Reference proteome</keyword>
<accession>A0ACB7P4G1</accession>